<comment type="similarity">
    <text evidence="1 2">Belongs to the peroxin-16 family.</text>
</comment>
<organism evidence="3 4">
    <name type="scientific">Catenaria anguillulae PL171</name>
    <dbReference type="NCBI Taxonomy" id="765915"/>
    <lineage>
        <taxon>Eukaryota</taxon>
        <taxon>Fungi</taxon>
        <taxon>Fungi incertae sedis</taxon>
        <taxon>Blastocladiomycota</taxon>
        <taxon>Blastocladiomycetes</taxon>
        <taxon>Blastocladiales</taxon>
        <taxon>Catenariaceae</taxon>
        <taxon>Catenaria</taxon>
    </lineage>
</organism>
<keyword evidence="2" id="KW-0576">Peroxisome</keyword>
<sequence length="364" mass="40250">MIMSSTAATTTVASPGRQSPLAAYRTFLLSNATQISSVEQALRSLSYFLPGRFADADLASESLFALVNLVSLYHDQILYDAVQHASPPDFKPSLINQYHRWWQAKSPLVHYASMALTIVQTVESVCEMTALKKHKPRTRWNVVLGIESAKALLRLLIVSRTHQPTLSPAIPDAIHGSAGPYKGARSGVTLPSVDAMGSAANVRGVWDQYLAAKAVRTAFRSPADLLAVLKGSRTLGEILFILRPVIYVYLMRKHGRKAWLPLAVSFVVELVAYLLVTKVNGRGAMPGTAAHKVTRLEKDEYSRRAYLFLYYLLRGPVYDGLTKHALDSFCGAMSNKPILRLFSGIIRDYQPLWENVYMYTSGSG</sequence>
<evidence type="ECO:0000256" key="2">
    <source>
        <dbReference type="RuleBase" id="RU365003"/>
    </source>
</evidence>
<comment type="subcellular location">
    <subcellularLocation>
        <location evidence="2">Peroxisome membrane</location>
    </subcellularLocation>
</comment>
<dbReference type="Proteomes" id="UP000193411">
    <property type="component" value="Unassembled WGS sequence"/>
</dbReference>
<dbReference type="Pfam" id="PF08610">
    <property type="entry name" value="Pex16"/>
    <property type="match status" value="1"/>
</dbReference>
<dbReference type="STRING" id="765915.A0A1Y2HW85"/>
<gene>
    <name evidence="3" type="ORF">BCR44DRAFT_1427781</name>
</gene>
<evidence type="ECO:0000256" key="1">
    <source>
        <dbReference type="ARBA" id="ARBA00009505"/>
    </source>
</evidence>
<dbReference type="InterPro" id="IPR013919">
    <property type="entry name" value="Pex16"/>
</dbReference>
<keyword evidence="4" id="KW-1185">Reference proteome</keyword>
<dbReference type="PANTHER" id="PTHR13299">
    <property type="entry name" value="PEROXISOMAL MEMBRANE PROTEIN PEX16"/>
    <property type="match status" value="1"/>
</dbReference>
<accession>A0A1Y2HW85</accession>
<keyword evidence="2" id="KW-0962">Peroxisome biogenesis</keyword>
<dbReference type="GO" id="GO:0005778">
    <property type="term" value="C:peroxisomal membrane"/>
    <property type="evidence" value="ECO:0007669"/>
    <property type="project" value="UniProtKB-SubCell"/>
</dbReference>
<dbReference type="OrthoDB" id="2021143at2759"/>
<dbReference type="GO" id="GO:0007031">
    <property type="term" value="P:peroxisome organization"/>
    <property type="evidence" value="ECO:0007669"/>
    <property type="project" value="UniProtKB-KW"/>
</dbReference>
<proteinExistence type="inferred from homology"/>
<reference evidence="3 4" key="1">
    <citation type="submission" date="2016-07" db="EMBL/GenBank/DDBJ databases">
        <title>Pervasive Adenine N6-methylation of Active Genes in Fungi.</title>
        <authorList>
            <consortium name="DOE Joint Genome Institute"/>
            <person name="Mondo S.J."/>
            <person name="Dannebaum R.O."/>
            <person name="Kuo R.C."/>
            <person name="Labutti K."/>
            <person name="Haridas S."/>
            <person name="Kuo A."/>
            <person name="Salamov A."/>
            <person name="Ahrendt S.R."/>
            <person name="Lipzen A."/>
            <person name="Sullivan W."/>
            <person name="Andreopoulos W.B."/>
            <person name="Clum A."/>
            <person name="Lindquist E."/>
            <person name="Daum C."/>
            <person name="Ramamoorthy G.K."/>
            <person name="Gryganskyi A."/>
            <person name="Culley D."/>
            <person name="Magnuson J.K."/>
            <person name="James T.Y."/>
            <person name="O'Malley M.A."/>
            <person name="Stajich J.E."/>
            <person name="Spatafora J.W."/>
            <person name="Visel A."/>
            <person name="Grigoriev I.V."/>
        </authorList>
    </citation>
    <scope>NUCLEOTIDE SEQUENCE [LARGE SCALE GENOMIC DNA]</scope>
    <source>
        <strain evidence="3 4">PL171</strain>
    </source>
</reference>
<dbReference type="EMBL" id="MCFL01000007">
    <property type="protein sequence ID" value="ORZ38779.1"/>
    <property type="molecule type" value="Genomic_DNA"/>
</dbReference>
<protein>
    <recommendedName>
        <fullName evidence="2">Peroxisomal membrane protein PEX16</fullName>
    </recommendedName>
</protein>
<comment type="caution">
    <text evidence="3">The sequence shown here is derived from an EMBL/GenBank/DDBJ whole genome shotgun (WGS) entry which is preliminary data.</text>
</comment>
<evidence type="ECO:0000313" key="3">
    <source>
        <dbReference type="EMBL" id="ORZ38779.1"/>
    </source>
</evidence>
<dbReference type="AlphaFoldDB" id="A0A1Y2HW85"/>
<dbReference type="PANTHER" id="PTHR13299:SF0">
    <property type="entry name" value="PEROXISOMAL MEMBRANE PROTEIN PEX16"/>
    <property type="match status" value="1"/>
</dbReference>
<name>A0A1Y2HW85_9FUNG</name>
<evidence type="ECO:0000313" key="4">
    <source>
        <dbReference type="Proteomes" id="UP000193411"/>
    </source>
</evidence>